<dbReference type="PANTHER" id="PTHR47256">
    <property type="entry name" value="ZN(II)2CYS6 TRANSCRIPTION FACTOR (EUROFUNG)-RELATED"/>
    <property type="match status" value="1"/>
</dbReference>
<keyword evidence="2" id="KW-0539">Nucleus</keyword>
<accession>A0A2C5YGW4</accession>
<dbReference type="CDD" id="cd00067">
    <property type="entry name" value="GAL4"/>
    <property type="match status" value="1"/>
</dbReference>
<dbReference type="PROSITE" id="PS50048">
    <property type="entry name" value="ZN2_CY6_FUNGAL_2"/>
    <property type="match status" value="1"/>
</dbReference>
<evidence type="ECO:0000313" key="5">
    <source>
        <dbReference type="EMBL" id="PHH66131.1"/>
    </source>
</evidence>
<dbReference type="InterPro" id="IPR007219">
    <property type="entry name" value="XnlR_reg_dom"/>
</dbReference>
<dbReference type="PANTHER" id="PTHR47256:SF3">
    <property type="entry name" value="ZN(II)2CYS6 TRANSCRIPTION FACTOR (EUROFUNG)"/>
    <property type="match status" value="1"/>
</dbReference>
<feature type="region of interest" description="Disordered" evidence="3">
    <location>
        <begin position="142"/>
        <end position="178"/>
    </location>
</feature>
<comment type="caution">
    <text evidence="5">The sequence shown here is derived from an EMBL/GenBank/DDBJ whole genome shotgun (WGS) entry which is preliminary data.</text>
</comment>
<proteinExistence type="predicted"/>
<dbReference type="InterPro" id="IPR053187">
    <property type="entry name" value="Notoamide_regulator"/>
</dbReference>
<protein>
    <recommendedName>
        <fullName evidence="4">Zn(2)-C6 fungal-type domain-containing protein</fullName>
    </recommendedName>
</protein>
<dbReference type="SMART" id="SM00066">
    <property type="entry name" value="GAL4"/>
    <property type="match status" value="1"/>
</dbReference>
<dbReference type="Pfam" id="PF00172">
    <property type="entry name" value="Zn_clus"/>
    <property type="match status" value="1"/>
</dbReference>
<dbReference type="Pfam" id="PF04082">
    <property type="entry name" value="Fungal_trans"/>
    <property type="match status" value="1"/>
</dbReference>
<organism evidence="5 6">
    <name type="scientific">Ophiocordyceps australis</name>
    <dbReference type="NCBI Taxonomy" id="1399860"/>
    <lineage>
        <taxon>Eukaryota</taxon>
        <taxon>Fungi</taxon>
        <taxon>Dikarya</taxon>
        <taxon>Ascomycota</taxon>
        <taxon>Pezizomycotina</taxon>
        <taxon>Sordariomycetes</taxon>
        <taxon>Hypocreomycetidae</taxon>
        <taxon>Hypocreales</taxon>
        <taxon>Ophiocordycipitaceae</taxon>
        <taxon>Ophiocordyceps</taxon>
    </lineage>
</organism>
<dbReference type="GO" id="GO:0000981">
    <property type="term" value="F:DNA-binding transcription factor activity, RNA polymerase II-specific"/>
    <property type="evidence" value="ECO:0007669"/>
    <property type="project" value="InterPro"/>
</dbReference>
<dbReference type="Gene3D" id="4.10.240.10">
    <property type="entry name" value="Zn(2)-C6 fungal-type DNA-binding domain"/>
    <property type="match status" value="1"/>
</dbReference>
<dbReference type="OrthoDB" id="4925146at2759"/>
<keyword evidence="6" id="KW-1185">Reference proteome</keyword>
<dbReference type="EMBL" id="NJET01000010">
    <property type="protein sequence ID" value="PHH66131.1"/>
    <property type="molecule type" value="Genomic_DNA"/>
</dbReference>
<sequence length="687" mass="78287">MQRFKPLCPRPDGISSSGQLHVPTPSVPIPKRTAVRIACEPCRRRKIRCDPNRPRCTQCVKTNDRCEFGAENATQALKRTCAELHEGLTNHVELHELVRNRPWNEIRDIISNLQPDNDFAATVRDVEGGNLLLELASSGHDKSARDSLDQHGLPHSAKKQRLHGEMAPTHATSRRQISSSLDHPEYTFEKAWRNTRDMYAEPNVVVRIPTDDLPISQWTLVPVDNDVLNDILRLFWTWDMIGNRLIDRTMFELDLRTRSPTGADKEKLCFCSSFLVNAILALSCFYTTNDAVYLTPGDHSTRGAAFAKEAVRLLALNNNVNSLPVAQGMALMAIYEGEFGSVPTFMDYINSYCAYYEKLHLDHELRCSDRASDERVHQAISWISWGFYVFEWKFAIPLHRRKAIRKPEFAKLWLLESCILSRQETPDYWWLAYPFRVLPQRSYKREIFAAECALTEIIEDILEFLIPLDHEESPRANPARAMDLYKRLVDWKLSLPDCIRVESTDVPAAILLDAYFDDVIITLLRPFDSFSKEQFGGINPKATSLAHTSNLMNTIWNFRSLYSVQNEFWFTHLLAVCAFRVLFDLDLGPLQVDTFAKACRALHEMSGRFRIARDSLASIRSVLTQQNIRLPACATTYLGTADSASTSVMRCTVVPVSLEKNTESTAGGRQYTISDILAMTEHDMSID</sequence>
<feature type="region of interest" description="Disordered" evidence="3">
    <location>
        <begin position="1"/>
        <end position="27"/>
    </location>
</feature>
<evidence type="ECO:0000256" key="3">
    <source>
        <dbReference type="SAM" id="MobiDB-lite"/>
    </source>
</evidence>
<feature type="domain" description="Zn(2)-C6 fungal-type" evidence="4">
    <location>
        <begin position="38"/>
        <end position="68"/>
    </location>
</feature>
<dbReference type="CDD" id="cd12148">
    <property type="entry name" value="fungal_TF_MHR"/>
    <property type="match status" value="1"/>
</dbReference>
<dbReference type="GO" id="GO:0008270">
    <property type="term" value="F:zinc ion binding"/>
    <property type="evidence" value="ECO:0007669"/>
    <property type="project" value="InterPro"/>
</dbReference>
<evidence type="ECO:0000313" key="6">
    <source>
        <dbReference type="Proteomes" id="UP000226192"/>
    </source>
</evidence>
<evidence type="ECO:0000256" key="2">
    <source>
        <dbReference type="ARBA" id="ARBA00023242"/>
    </source>
</evidence>
<dbReference type="Proteomes" id="UP000226192">
    <property type="component" value="Unassembled WGS sequence"/>
</dbReference>
<dbReference type="STRING" id="1399860.A0A2C5YGW4"/>
<gene>
    <name evidence="5" type="ORF">CDD81_194</name>
</gene>
<dbReference type="InterPro" id="IPR001138">
    <property type="entry name" value="Zn2Cys6_DnaBD"/>
</dbReference>
<dbReference type="InterPro" id="IPR036864">
    <property type="entry name" value="Zn2-C6_fun-type_DNA-bd_sf"/>
</dbReference>
<keyword evidence="1" id="KW-0479">Metal-binding</keyword>
<evidence type="ECO:0000256" key="1">
    <source>
        <dbReference type="ARBA" id="ARBA00022723"/>
    </source>
</evidence>
<dbReference type="AlphaFoldDB" id="A0A2C5YGW4"/>
<reference evidence="5 6" key="1">
    <citation type="submission" date="2017-06" db="EMBL/GenBank/DDBJ databases">
        <title>Ant-infecting Ophiocordyceps genomes reveal a high diversity of potential behavioral manipulation genes and a possible major role for enterotoxins.</title>
        <authorList>
            <person name="De Bekker C."/>
            <person name="Evans H.C."/>
            <person name="Brachmann A."/>
            <person name="Hughes D.P."/>
        </authorList>
    </citation>
    <scope>NUCLEOTIDE SEQUENCE [LARGE SCALE GENOMIC DNA]</scope>
    <source>
        <strain evidence="5 6">Map64</strain>
    </source>
</reference>
<dbReference type="PROSITE" id="PS00463">
    <property type="entry name" value="ZN2_CY6_FUNGAL_1"/>
    <property type="match status" value="1"/>
</dbReference>
<name>A0A2C5YGW4_9HYPO</name>
<evidence type="ECO:0000259" key="4">
    <source>
        <dbReference type="PROSITE" id="PS50048"/>
    </source>
</evidence>
<dbReference type="SUPFAM" id="SSF57701">
    <property type="entry name" value="Zn2/Cys6 DNA-binding domain"/>
    <property type="match status" value="1"/>
</dbReference>